<evidence type="ECO:0000259" key="3">
    <source>
        <dbReference type="Pfam" id="PF03807"/>
    </source>
</evidence>
<accession>A0A2S7N395</accession>
<dbReference type="SUPFAM" id="SSF51735">
    <property type="entry name" value="NAD(P)-binding Rossmann-fold domains"/>
    <property type="match status" value="1"/>
</dbReference>
<evidence type="ECO:0000256" key="2">
    <source>
        <dbReference type="PIRSR" id="PIRSR000193-1"/>
    </source>
</evidence>
<organism evidence="5 6">
    <name type="scientific">Pradoshia eiseniae</name>
    <dbReference type="NCBI Taxonomy" id="2064768"/>
    <lineage>
        <taxon>Bacteria</taxon>
        <taxon>Bacillati</taxon>
        <taxon>Bacillota</taxon>
        <taxon>Bacilli</taxon>
        <taxon>Bacillales</taxon>
        <taxon>Bacillaceae</taxon>
        <taxon>Pradoshia</taxon>
    </lineage>
</organism>
<feature type="binding site" evidence="2">
    <location>
        <begin position="6"/>
        <end position="11"/>
    </location>
    <ligand>
        <name>NADP(+)</name>
        <dbReference type="ChEBI" id="CHEBI:58349"/>
    </ligand>
</feature>
<gene>
    <name evidence="5" type="ORF">CYL18_00635</name>
</gene>
<comment type="caution">
    <text evidence="5">The sequence shown here is derived from an EMBL/GenBank/DDBJ whole genome shotgun (WGS) entry which is preliminary data.</text>
</comment>
<comment type="similarity">
    <text evidence="1">Belongs to the pyrroline-5-carboxylate reductase family.</text>
</comment>
<feature type="domain" description="Pyrroline-5-carboxylate reductase catalytic N-terminal" evidence="3">
    <location>
        <begin position="4"/>
        <end position="97"/>
    </location>
</feature>
<proteinExistence type="inferred from homology"/>
<dbReference type="PANTHER" id="PTHR11645">
    <property type="entry name" value="PYRROLINE-5-CARBOXYLATE REDUCTASE"/>
    <property type="match status" value="1"/>
</dbReference>
<dbReference type="InterPro" id="IPR000304">
    <property type="entry name" value="Pyrroline-COOH_reductase"/>
</dbReference>
<dbReference type="InterPro" id="IPR029036">
    <property type="entry name" value="P5CR_dimer"/>
</dbReference>
<dbReference type="NCBIfam" id="NF005814">
    <property type="entry name" value="PRK07680.1"/>
    <property type="match status" value="1"/>
</dbReference>
<dbReference type="Proteomes" id="UP000239663">
    <property type="component" value="Unassembled WGS sequence"/>
</dbReference>
<dbReference type="PIRSF" id="PIRSF000193">
    <property type="entry name" value="Pyrrol-5-carb_rd"/>
    <property type="match status" value="1"/>
</dbReference>
<dbReference type="InterPro" id="IPR053790">
    <property type="entry name" value="P5CR-like_CS"/>
</dbReference>
<dbReference type="PROSITE" id="PS00521">
    <property type="entry name" value="P5CR"/>
    <property type="match status" value="1"/>
</dbReference>
<dbReference type="PANTHER" id="PTHR11645:SF51">
    <property type="entry name" value="COME OPERON PROTEIN 4"/>
    <property type="match status" value="1"/>
</dbReference>
<dbReference type="RefSeq" id="WP_104847539.1">
    <property type="nucleotide sequence ID" value="NZ_PKOZ01000001.1"/>
</dbReference>
<dbReference type="OrthoDB" id="9805754at2"/>
<dbReference type="InterPro" id="IPR036291">
    <property type="entry name" value="NAD(P)-bd_dom_sf"/>
</dbReference>
<dbReference type="SUPFAM" id="SSF48179">
    <property type="entry name" value="6-phosphogluconate dehydrogenase C-terminal domain-like"/>
    <property type="match status" value="1"/>
</dbReference>
<evidence type="ECO:0000313" key="5">
    <source>
        <dbReference type="EMBL" id="PQD96440.1"/>
    </source>
</evidence>
<protein>
    <submittedName>
        <fullName evidence="5">Late competence protein ComER</fullName>
    </submittedName>
</protein>
<reference evidence="5 6" key="1">
    <citation type="submission" date="2017-12" db="EMBL/GenBank/DDBJ databases">
        <title>Taxonomic description and draft genome of Pradoshia cofamensis Gen. nov., sp. nov., a thermotolerant bacillale isolated from anterior gut of earthworm Eisenia fetida.</title>
        <authorList>
            <person name="Saha T."/>
            <person name="Chakraborty R."/>
        </authorList>
    </citation>
    <scope>NUCLEOTIDE SEQUENCE [LARGE SCALE GENOMIC DNA]</scope>
    <source>
        <strain evidence="5 6">EAG3</strain>
    </source>
</reference>
<dbReference type="GO" id="GO:0055129">
    <property type="term" value="P:L-proline biosynthetic process"/>
    <property type="evidence" value="ECO:0007669"/>
    <property type="project" value="TreeGrafter"/>
</dbReference>
<name>A0A2S7N395_9BACI</name>
<sequence length="276" mass="30670">MITGIIGTGNMGTILIESLITSGFLNQNRLIINNRTHVKAECLKEKYPGIHVAQSSVEIAKSANLIFICVKPHEIHPLIEIMEPHLTAEQCLVTITSPLSPKQLERMVPCSCARLIPSITNRAQSGASILTFGESCKEEWRAHLHQLAESFSRPLQIETQYTRVTSDIVSCGPAFFSYLARSFIDAAVLHTGINQEQATELTQSMLIGLGELLNQQYFTLPALQEKVCVKGGITGEGIKVLDKELEGVFKRLFEATEKKFEEDLGEIEEQFGVTYY</sequence>
<evidence type="ECO:0000256" key="1">
    <source>
        <dbReference type="ARBA" id="ARBA00005525"/>
    </source>
</evidence>
<dbReference type="Pfam" id="PF03807">
    <property type="entry name" value="F420_oxidored"/>
    <property type="match status" value="1"/>
</dbReference>
<feature type="domain" description="Pyrroline-5-carboxylate reductase dimerisation" evidence="4">
    <location>
        <begin position="163"/>
        <end position="262"/>
    </location>
</feature>
<dbReference type="InterPro" id="IPR008927">
    <property type="entry name" value="6-PGluconate_DH-like_C_sf"/>
</dbReference>
<dbReference type="Gene3D" id="1.10.3730.10">
    <property type="entry name" value="ProC C-terminal domain-like"/>
    <property type="match status" value="1"/>
</dbReference>
<dbReference type="GO" id="GO:0004735">
    <property type="term" value="F:pyrroline-5-carboxylate reductase activity"/>
    <property type="evidence" value="ECO:0007669"/>
    <property type="project" value="InterPro"/>
</dbReference>
<keyword evidence="6" id="KW-1185">Reference proteome</keyword>
<dbReference type="AlphaFoldDB" id="A0A2S7N395"/>
<dbReference type="EMBL" id="PKOZ01000001">
    <property type="protein sequence ID" value="PQD96440.1"/>
    <property type="molecule type" value="Genomic_DNA"/>
</dbReference>
<evidence type="ECO:0000313" key="6">
    <source>
        <dbReference type="Proteomes" id="UP000239663"/>
    </source>
</evidence>
<dbReference type="InterPro" id="IPR028939">
    <property type="entry name" value="P5C_Rdtase_cat_N"/>
</dbReference>
<dbReference type="Pfam" id="PF14748">
    <property type="entry name" value="P5CR_dimer"/>
    <property type="match status" value="1"/>
</dbReference>
<evidence type="ECO:0000259" key="4">
    <source>
        <dbReference type="Pfam" id="PF14748"/>
    </source>
</evidence>
<keyword evidence="2" id="KW-0521">NADP</keyword>
<dbReference type="Gene3D" id="3.40.50.720">
    <property type="entry name" value="NAD(P)-binding Rossmann-like Domain"/>
    <property type="match status" value="1"/>
</dbReference>